<feature type="non-terminal residue" evidence="2">
    <location>
        <position position="1"/>
    </location>
</feature>
<comment type="caution">
    <text evidence="2">The sequence shown here is derived from an EMBL/GenBank/DDBJ whole genome shotgun (WGS) entry which is preliminary data.</text>
</comment>
<accession>C8S4R8</accession>
<dbReference type="AlphaFoldDB" id="C8S4R8"/>
<protein>
    <submittedName>
        <fullName evidence="2">Cell division protein FtsZ</fullName>
    </submittedName>
</protein>
<dbReference type="STRING" id="371731.Rsw2DRAFT_3046"/>
<evidence type="ECO:0000313" key="2">
    <source>
        <dbReference type="EMBL" id="EEW23977.1"/>
    </source>
</evidence>
<dbReference type="EMBL" id="ACYY01000028">
    <property type="protein sequence ID" value="EEW23977.1"/>
    <property type="molecule type" value="Genomic_DNA"/>
</dbReference>
<keyword evidence="2" id="KW-0132">Cell division</keyword>
<gene>
    <name evidence="2" type="ORF">Rsw2DRAFT_3046</name>
</gene>
<evidence type="ECO:0000256" key="1">
    <source>
        <dbReference type="SAM" id="MobiDB-lite"/>
    </source>
</evidence>
<evidence type="ECO:0000313" key="3">
    <source>
        <dbReference type="Proteomes" id="UP000010121"/>
    </source>
</evidence>
<dbReference type="GO" id="GO:0051301">
    <property type="term" value="P:cell division"/>
    <property type="evidence" value="ECO:0007669"/>
    <property type="project" value="UniProtKB-KW"/>
</dbReference>
<dbReference type="eggNOG" id="COG0206">
    <property type="taxonomic scope" value="Bacteria"/>
</dbReference>
<organism evidence="2 3">
    <name type="scientific">Rhodobacter ferrooxidans</name>
    <dbReference type="NCBI Taxonomy" id="371731"/>
    <lineage>
        <taxon>Bacteria</taxon>
        <taxon>Pseudomonadati</taxon>
        <taxon>Pseudomonadota</taxon>
        <taxon>Alphaproteobacteria</taxon>
        <taxon>Rhodobacterales</taxon>
        <taxon>Rhodobacter group</taxon>
        <taxon>Rhodobacter</taxon>
    </lineage>
</organism>
<proteinExistence type="predicted"/>
<reference evidence="2 3" key="1">
    <citation type="submission" date="2009-08" db="EMBL/GenBank/DDBJ databases">
        <title>The draft genome of Rhodobacter sp. SW2.</title>
        <authorList>
            <consortium name="US DOE Joint Genome Institute (JGI-PGF)"/>
            <person name="Lucas S."/>
            <person name="Copeland A."/>
            <person name="Lapidus A."/>
            <person name="Glavina del Rio T."/>
            <person name="Tice H."/>
            <person name="Bruce D."/>
            <person name="Goodwin L."/>
            <person name="Pitluck S."/>
            <person name="Larimer F."/>
            <person name="Land M.L."/>
            <person name="Hauser L."/>
            <person name="Emerson D."/>
        </authorList>
    </citation>
    <scope>NUCLEOTIDE SEQUENCE [LARGE SCALE GENOMIC DNA]</scope>
    <source>
        <strain evidence="2 3">SW2</strain>
    </source>
</reference>
<name>C8S4R8_9RHOB</name>
<dbReference type="Proteomes" id="UP000010121">
    <property type="component" value="Unassembled WGS sequence"/>
</dbReference>
<feature type="region of interest" description="Disordered" evidence="1">
    <location>
        <begin position="1"/>
        <end position="86"/>
    </location>
</feature>
<keyword evidence="3" id="KW-1185">Reference proteome</keyword>
<sequence length="86" mass="9330">KNPGARPQATMQPTRPAAPAPRPADKPRFGIGSLINRMAGHAEPQAERAAPAPRQQPPVTSYDDEPDLGADQERIEIPAFLRRQAN</sequence>
<keyword evidence="2" id="KW-0131">Cell cycle</keyword>